<evidence type="ECO:0000313" key="1">
    <source>
        <dbReference type="EMBL" id="KAI4342722.1"/>
    </source>
</evidence>
<proteinExistence type="predicted"/>
<sequence>MVKRQLHEVEDAFENLLIINDHLVKNVDKNLSLVEDNDAANANDSGDTNRQEVRQRARKESEKIGQLQFQVQNIDFVLFKMKDQKKSSPKMGLPRSRTGVILRDVIYSGVSRGGQRKKKKKRCFCSCATPRANGE</sequence>
<reference evidence="2" key="1">
    <citation type="journal article" date="2023" name="Front. Plant Sci.">
        <title>Chromosomal-level genome assembly of Melastoma candidum provides insights into trichome evolution.</title>
        <authorList>
            <person name="Zhong Y."/>
            <person name="Wu W."/>
            <person name="Sun C."/>
            <person name="Zou P."/>
            <person name="Liu Y."/>
            <person name="Dai S."/>
            <person name="Zhou R."/>
        </authorList>
    </citation>
    <scope>NUCLEOTIDE SEQUENCE [LARGE SCALE GENOMIC DNA]</scope>
</reference>
<keyword evidence="2" id="KW-1185">Reference proteome</keyword>
<name>A0ACB9P451_9MYRT</name>
<evidence type="ECO:0000313" key="2">
    <source>
        <dbReference type="Proteomes" id="UP001057402"/>
    </source>
</evidence>
<dbReference type="Proteomes" id="UP001057402">
    <property type="component" value="Chromosome 7"/>
</dbReference>
<organism evidence="1 2">
    <name type="scientific">Melastoma candidum</name>
    <dbReference type="NCBI Taxonomy" id="119954"/>
    <lineage>
        <taxon>Eukaryota</taxon>
        <taxon>Viridiplantae</taxon>
        <taxon>Streptophyta</taxon>
        <taxon>Embryophyta</taxon>
        <taxon>Tracheophyta</taxon>
        <taxon>Spermatophyta</taxon>
        <taxon>Magnoliopsida</taxon>
        <taxon>eudicotyledons</taxon>
        <taxon>Gunneridae</taxon>
        <taxon>Pentapetalae</taxon>
        <taxon>rosids</taxon>
        <taxon>malvids</taxon>
        <taxon>Myrtales</taxon>
        <taxon>Melastomataceae</taxon>
        <taxon>Melastomatoideae</taxon>
        <taxon>Melastomateae</taxon>
        <taxon>Melastoma</taxon>
    </lineage>
</organism>
<accession>A0ACB9P451</accession>
<dbReference type="EMBL" id="CM042886">
    <property type="protein sequence ID" value="KAI4342722.1"/>
    <property type="molecule type" value="Genomic_DNA"/>
</dbReference>
<protein>
    <submittedName>
        <fullName evidence="1">Uncharacterized protein</fullName>
    </submittedName>
</protein>
<comment type="caution">
    <text evidence="1">The sequence shown here is derived from an EMBL/GenBank/DDBJ whole genome shotgun (WGS) entry which is preliminary data.</text>
</comment>
<gene>
    <name evidence="1" type="ORF">MLD38_027312</name>
</gene>